<dbReference type="GO" id="GO:0046872">
    <property type="term" value="F:metal ion binding"/>
    <property type="evidence" value="ECO:0007669"/>
    <property type="project" value="UniProtKB-KW"/>
</dbReference>
<gene>
    <name evidence="14" type="ORF">LSTR_LSTR009142</name>
</gene>
<dbReference type="GO" id="GO:0005829">
    <property type="term" value="C:cytosol"/>
    <property type="evidence" value="ECO:0007669"/>
    <property type="project" value="TreeGrafter"/>
</dbReference>
<dbReference type="STRING" id="195883.A0A482XSL0"/>
<evidence type="ECO:0000256" key="8">
    <source>
        <dbReference type="ARBA" id="ARBA00022801"/>
    </source>
</evidence>
<comment type="subcellular location">
    <subcellularLocation>
        <location evidence="3">Cytoplasm</location>
    </subcellularLocation>
    <subcellularLocation>
        <location evidence="2">Nucleus</location>
    </subcellularLocation>
</comment>
<evidence type="ECO:0000256" key="6">
    <source>
        <dbReference type="ARBA" id="ARBA00022490"/>
    </source>
</evidence>
<evidence type="ECO:0000256" key="13">
    <source>
        <dbReference type="ARBA" id="ARBA00047820"/>
    </source>
</evidence>
<evidence type="ECO:0000256" key="3">
    <source>
        <dbReference type="ARBA" id="ARBA00004496"/>
    </source>
</evidence>
<evidence type="ECO:0000256" key="1">
    <source>
        <dbReference type="ARBA" id="ARBA00001946"/>
    </source>
</evidence>
<evidence type="ECO:0000256" key="11">
    <source>
        <dbReference type="ARBA" id="ARBA00037258"/>
    </source>
</evidence>
<dbReference type="SUPFAM" id="SSF56784">
    <property type="entry name" value="HAD-like"/>
    <property type="match status" value="1"/>
</dbReference>
<evidence type="ECO:0000256" key="5">
    <source>
        <dbReference type="ARBA" id="ARBA00012146"/>
    </source>
</evidence>
<dbReference type="NCBIfam" id="TIGR01458">
    <property type="entry name" value="HAD-SF-IIA-hyp3"/>
    <property type="match status" value="1"/>
</dbReference>
<comment type="catalytic activity">
    <reaction evidence="13">
        <text>diphosphate + H2O = 2 phosphate + H(+)</text>
        <dbReference type="Rhea" id="RHEA:24576"/>
        <dbReference type="ChEBI" id="CHEBI:15377"/>
        <dbReference type="ChEBI" id="CHEBI:15378"/>
        <dbReference type="ChEBI" id="CHEBI:33019"/>
        <dbReference type="ChEBI" id="CHEBI:43474"/>
        <dbReference type="EC" id="3.6.1.1"/>
    </reaction>
</comment>
<dbReference type="OrthoDB" id="426235at2759"/>
<evidence type="ECO:0000313" key="14">
    <source>
        <dbReference type="EMBL" id="RZF48458.1"/>
    </source>
</evidence>
<dbReference type="InterPro" id="IPR006357">
    <property type="entry name" value="HAD-SF_hydro_IIA"/>
</dbReference>
<comment type="caution">
    <text evidence="14">The sequence shown here is derived from an EMBL/GenBank/DDBJ whole genome shotgun (WGS) entry which is preliminary data.</text>
</comment>
<evidence type="ECO:0000313" key="15">
    <source>
        <dbReference type="Proteomes" id="UP000291343"/>
    </source>
</evidence>
<dbReference type="PANTHER" id="PTHR19288">
    <property type="entry name" value="4-NITROPHENYLPHOSPHATASE-RELATED"/>
    <property type="match status" value="1"/>
</dbReference>
<sequence length="297" mass="33103">MRSVNLNSVLQRLDRLSRVLIFNLSSCPLQSSKMAKVEWQSKPVKGLLIDISGVLKSGSEPIAGSVEGLRLLYESGLPFRIVTNESQCTVTVLLRMLQRMGFNLKADDIFSPIPAVVELLRKEQLRPYLIVHPDVEKEFDEFKSEEEPNCVVLADAQEHFNYDSLNKVFRLLIEMEKPQIFSLGTGKYYEGDDGLLHLDVGPFTKAVEYATGLKAKIVGKPSSEFFLSALNDLGIKPEEAVMIGDDVVSDVGGAQDCGMRGILVRTGKYRTKDEQHTVKPDAIFNNFNDAIHAILNI</sequence>
<dbReference type="InParanoid" id="A0A482XSL0"/>
<evidence type="ECO:0000256" key="4">
    <source>
        <dbReference type="ARBA" id="ARBA00007958"/>
    </source>
</evidence>
<dbReference type="InterPro" id="IPR036412">
    <property type="entry name" value="HAD-like_sf"/>
</dbReference>
<dbReference type="Proteomes" id="UP000291343">
    <property type="component" value="Unassembled WGS sequence"/>
</dbReference>
<dbReference type="PANTHER" id="PTHR19288:SF44">
    <property type="entry name" value="PHOSPHOLYSINE PHOSPHOHISTIDINE INORGANIC PYROPHOSPHATE PHOSPHATASE"/>
    <property type="match status" value="1"/>
</dbReference>
<comment type="similarity">
    <text evidence="4">Belongs to the HAD-like hydrolase superfamily.</text>
</comment>
<reference evidence="14 15" key="1">
    <citation type="journal article" date="2017" name="Gigascience">
        <title>Genome sequence of the small brown planthopper, Laodelphax striatellus.</title>
        <authorList>
            <person name="Zhu J."/>
            <person name="Jiang F."/>
            <person name="Wang X."/>
            <person name="Yang P."/>
            <person name="Bao Y."/>
            <person name="Zhao W."/>
            <person name="Wang W."/>
            <person name="Lu H."/>
            <person name="Wang Q."/>
            <person name="Cui N."/>
            <person name="Li J."/>
            <person name="Chen X."/>
            <person name="Luo L."/>
            <person name="Yu J."/>
            <person name="Kang L."/>
            <person name="Cui F."/>
        </authorList>
    </citation>
    <scope>NUCLEOTIDE SEQUENCE [LARGE SCALE GENOMIC DNA]</scope>
    <source>
        <strain evidence="14">Lst14</strain>
    </source>
</reference>
<accession>A0A482XSL0</accession>
<dbReference type="FunFam" id="3.40.50.1000:FF:000051">
    <property type="entry name" value="Phospholysine phosphohistidine inorganic pyrophosphate phosphatase"/>
    <property type="match status" value="1"/>
</dbReference>
<dbReference type="EMBL" id="QKKF02002274">
    <property type="protein sequence ID" value="RZF48458.1"/>
    <property type="molecule type" value="Genomic_DNA"/>
</dbReference>
<organism evidence="14 15">
    <name type="scientific">Laodelphax striatellus</name>
    <name type="common">Small brown planthopper</name>
    <name type="synonym">Delphax striatella</name>
    <dbReference type="NCBI Taxonomy" id="195883"/>
    <lineage>
        <taxon>Eukaryota</taxon>
        <taxon>Metazoa</taxon>
        <taxon>Ecdysozoa</taxon>
        <taxon>Arthropoda</taxon>
        <taxon>Hexapoda</taxon>
        <taxon>Insecta</taxon>
        <taxon>Pterygota</taxon>
        <taxon>Neoptera</taxon>
        <taxon>Paraneoptera</taxon>
        <taxon>Hemiptera</taxon>
        <taxon>Auchenorrhyncha</taxon>
        <taxon>Fulgoroidea</taxon>
        <taxon>Delphacidae</taxon>
        <taxon>Criomorphinae</taxon>
        <taxon>Laodelphax</taxon>
    </lineage>
</organism>
<evidence type="ECO:0000256" key="12">
    <source>
        <dbReference type="ARBA" id="ARBA00039357"/>
    </source>
</evidence>
<keyword evidence="7" id="KW-0479">Metal-binding</keyword>
<dbReference type="InterPro" id="IPR023214">
    <property type="entry name" value="HAD_sf"/>
</dbReference>
<keyword evidence="10" id="KW-0539">Nucleus</keyword>
<evidence type="ECO:0000256" key="7">
    <source>
        <dbReference type="ARBA" id="ARBA00022723"/>
    </source>
</evidence>
<keyword evidence="8" id="KW-0378">Hydrolase</keyword>
<dbReference type="AlphaFoldDB" id="A0A482XSL0"/>
<dbReference type="SMR" id="A0A482XSL0"/>
<keyword evidence="15" id="KW-1185">Reference proteome</keyword>
<evidence type="ECO:0000256" key="10">
    <source>
        <dbReference type="ARBA" id="ARBA00023242"/>
    </source>
</evidence>
<dbReference type="GO" id="GO:0004427">
    <property type="term" value="F:inorganic diphosphate phosphatase activity"/>
    <property type="evidence" value="ECO:0007669"/>
    <property type="project" value="UniProtKB-EC"/>
</dbReference>
<evidence type="ECO:0000256" key="9">
    <source>
        <dbReference type="ARBA" id="ARBA00022842"/>
    </source>
</evidence>
<comment type="cofactor">
    <cofactor evidence="1">
        <name>Mg(2+)</name>
        <dbReference type="ChEBI" id="CHEBI:18420"/>
    </cofactor>
</comment>
<dbReference type="EC" id="3.6.1.1" evidence="5"/>
<keyword evidence="6" id="KW-0963">Cytoplasm</keyword>
<dbReference type="GO" id="GO:0005634">
    <property type="term" value="C:nucleus"/>
    <property type="evidence" value="ECO:0007669"/>
    <property type="project" value="UniProtKB-SubCell"/>
</dbReference>
<evidence type="ECO:0000256" key="2">
    <source>
        <dbReference type="ARBA" id="ARBA00004123"/>
    </source>
</evidence>
<dbReference type="InterPro" id="IPR006355">
    <property type="entry name" value="LHPP/HDHD2"/>
</dbReference>
<name>A0A482XSL0_LAOST</name>
<proteinExistence type="inferred from homology"/>
<comment type="function">
    <text evidence="11">Phosphatase that hydrolyzes imidodiphosphate, 3-phosphohistidine and 6-phospholysine. Has broad substrate specificity and can also hydrolyze inorganic diphosphate, but with lower efficiency.</text>
</comment>
<dbReference type="Pfam" id="PF13242">
    <property type="entry name" value="Hydrolase_like"/>
    <property type="match status" value="1"/>
</dbReference>
<dbReference type="GO" id="GO:0016791">
    <property type="term" value="F:phosphatase activity"/>
    <property type="evidence" value="ECO:0007669"/>
    <property type="project" value="InterPro"/>
</dbReference>
<protein>
    <recommendedName>
        <fullName evidence="12">Phospholysine phosphohistidine inorganic pyrophosphate phosphatase</fullName>
        <ecNumber evidence="5">3.6.1.1</ecNumber>
    </recommendedName>
</protein>
<dbReference type="NCBIfam" id="TIGR01460">
    <property type="entry name" value="HAD-SF-IIA"/>
    <property type="match status" value="1"/>
</dbReference>
<keyword evidence="9" id="KW-0460">Magnesium</keyword>
<dbReference type="Gene3D" id="3.40.50.1000">
    <property type="entry name" value="HAD superfamily/HAD-like"/>
    <property type="match status" value="2"/>
</dbReference>
<dbReference type="Pfam" id="PF13344">
    <property type="entry name" value="Hydrolase_6"/>
    <property type="match status" value="1"/>
</dbReference>